<name>A0A3N4HT65_ASCIM</name>
<protein>
    <submittedName>
        <fullName evidence="2">Uncharacterized protein</fullName>
    </submittedName>
</protein>
<feature type="compositionally biased region" description="Polar residues" evidence="1">
    <location>
        <begin position="735"/>
        <end position="746"/>
    </location>
</feature>
<feature type="region of interest" description="Disordered" evidence="1">
    <location>
        <begin position="721"/>
        <end position="762"/>
    </location>
</feature>
<feature type="compositionally biased region" description="Polar residues" evidence="1">
    <location>
        <begin position="1313"/>
        <end position="1325"/>
    </location>
</feature>
<proteinExistence type="predicted"/>
<feature type="region of interest" description="Disordered" evidence="1">
    <location>
        <begin position="1"/>
        <end position="51"/>
    </location>
</feature>
<evidence type="ECO:0000313" key="2">
    <source>
        <dbReference type="EMBL" id="RPA76487.1"/>
    </source>
</evidence>
<feature type="region of interest" description="Disordered" evidence="1">
    <location>
        <begin position="1313"/>
        <end position="1343"/>
    </location>
</feature>
<feature type="compositionally biased region" description="Basic and acidic residues" evidence="1">
    <location>
        <begin position="502"/>
        <end position="511"/>
    </location>
</feature>
<gene>
    <name evidence="2" type="ORF">BJ508DRAFT_331036</name>
</gene>
<accession>A0A3N4HT65</accession>
<keyword evidence="3" id="KW-1185">Reference proteome</keyword>
<feature type="compositionally biased region" description="Polar residues" evidence="1">
    <location>
        <begin position="40"/>
        <end position="49"/>
    </location>
</feature>
<dbReference type="EMBL" id="ML119743">
    <property type="protein sequence ID" value="RPA76487.1"/>
    <property type="molecule type" value="Genomic_DNA"/>
</dbReference>
<feature type="compositionally biased region" description="Basic and acidic residues" evidence="1">
    <location>
        <begin position="246"/>
        <end position="264"/>
    </location>
</feature>
<feature type="region of interest" description="Disordered" evidence="1">
    <location>
        <begin position="80"/>
        <end position="104"/>
    </location>
</feature>
<feature type="compositionally biased region" description="Polar residues" evidence="1">
    <location>
        <begin position="324"/>
        <end position="339"/>
    </location>
</feature>
<feature type="compositionally biased region" description="Polar residues" evidence="1">
    <location>
        <begin position="434"/>
        <end position="443"/>
    </location>
</feature>
<organism evidence="2 3">
    <name type="scientific">Ascobolus immersus RN42</name>
    <dbReference type="NCBI Taxonomy" id="1160509"/>
    <lineage>
        <taxon>Eukaryota</taxon>
        <taxon>Fungi</taxon>
        <taxon>Dikarya</taxon>
        <taxon>Ascomycota</taxon>
        <taxon>Pezizomycotina</taxon>
        <taxon>Pezizomycetes</taxon>
        <taxon>Pezizales</taxon>
        <taxon>Ascobolaceae</taxon>
        <taxon>Ascobolus</taxon>
    </lineage>
</organism>
<feature type="region of interest" description="Disordered" evidence="1">
    <location>
        <begin position="154"/>
        <end position="466"/>
    </location>
</feature>
<feature type="compositionally biased region" description="Basic and acidic residues" evidence="1">
    <location>
        <begin position="548"/>
        <end position="563"/>
    </location>
</feature>
<reference evidence="2 3" key="1">
    <citation type="journal article" date="2018" name="Nat. Ecol. Evol.">
        <title>Pezizomycetes genomes reveal the molecular basis of ectomycorrhizal truffle lifestyle.</title>
        <authorList>
            <person name="Murat C."/>
            <person name="Payen T."/>
            <person name="Noel B."/>
            <person name="Kuo A."/>
            <person name="Morin E."/>
            <person name="Chen J."/>
            <person name="Kohler A."/>
            <person name="Krizsan K."/>
            <person name="Balestrini R."/>
            <person name="Da Silva C."/>
            <person name="Montanini B."/>
            <person name="Hainaut M."/>
            <person name="Levati E."/>
            <person name="Barry K.W."/>
            <person name="Belfiori B."/>
            <person name="Cichocki N."/>
            <person name="Clum A."/>
            <person name="Dockter R.B."/>
            <person name="Fauchery L."/>
            <person name="Guy J."/>
            <person name="Iotti M."/>
            <person name="Le Tacon F."/>
            <person name="Lindquist E.A."/>
            <person name="Lipzen A."/>
            <person name="Malagnac F."/>
            <person name="Mello A."/>
            <person name="Molinier V."/>
            <person name="Miyauchi S."/>
            <person name="Poulain J."/>
            <person name="Riccioni C."/>
            <person name="Rubini A."/>
            <person name="Sitrit Y."/>
            <person name="Splivallo R."/>
            <person name="Traeger S."/>
            <person name="Wang M."/>
            <person name="Zifcakova L."/>
            <person name="Wipf D."/>
            <person name="Zambonelli A."/>
            <person name="Paolocci F."/>
            <person name="Nowrousian M."/>
            <person name="Ottonello S."/>
            <person name="Baldrian P."/>
            <person name="Spatafora J.W."/>
            <person name="Henrissat B."/>
            <person name="Nagy L.G."/>
            <person name="Aury J.M."/>
            <person name="Wincker P."/>
            <person name="Grigoriev I.V."/>
            <person name="Bonfante P."/>
            <person name="Martin F.M."/>
        </authorList>
    </citation>
    <scope>NUCLEOTIDE SEQUENCE [LARGE SCALE GENOMIC DNA]</scope>
    <source>
        <strain evidence="2 3">RN42</strain>
    </source>
</reference>
<evidence type="ECO:0000256" key="1">
    <source>
        <dbReference type="SAM" id="MobiDB-lite"/>
    </source>
</evidence>
<feature type="compositionally biased region" description="Polar residues" evidence="1">
    <location>
        <begin position="154"/>
        <end position="170"/>
    </location>
</feature>
<sequence>MPPIRRTLFDSPPSRRPQRRYSDDGPLPIFSLNPKVPGIDQSQQESTPTRRLFTESVRERLSGPRTKENIFDNVLHHRQDKDKSTVLQRRRSTQVTQLSEPESGRNVAARSATVISIDAADKLVLPSSEIIPPTEEAALTATISYKDTGVQAMEQQSSQTIVEKQQQTGGKTYPPRRKTNQPLDVLLGGKAKTGVAAGGKQTNKMSGKSIKAPMQQPAESHSDTDDLSEPPTRTGGKLANCLPDPEAARDRGQKNVRNGWERDWRRRKKLAALQPGGKPIPKRKTGPVTSSVPKKRSQPSSSIKLLDGLSKEICLPGRKRPARTSASRSRNATQEQQPDASDITSSSSVESSCSDAEYTPVRKGNGKGKHSSYLALPKRTNSESNSSEEGYEPAYYSQGAGKRVAHHPVNYSSEEDEPPRRLQGKGKQAAYPSPQVSVDPTQPQKHHQSKQLPNQRKQFQAEVQQTQQAQIGGKYLTALHIDSSDDEVQLPRRTQGGGKVPSDLHFESSDHDVDEDEQLPRRPQSTGKRLASLPNPEDARIRAKKDRRNFDDRAKRRRDREAQKAGLIVQKPHHRIAKKAPAKEPVRWIAYATTKYEDPNYFDDDVIVCQLSEYLRAKLGPNLPAHWLRLKFQNQSTHGPKALSRSSFCTSRGINGTLPTESKIAAKQSQRREKERMPALSTGQNVIQPWVLGKMKTAREEEEMQTELMEIRSRAKPVHYYVPEDSNKPPVRITTPPSVKSDLQSETAKKELPALKGGKVKAASQASVEALNKWRQKESKDLNGKDNDQKEVGITATSSIQAADPPVESNHADAFQALHNRDPFLTCDPLELEAARKDSILYGLPQRAPSSSSAEISFNILDPFTGERNAGELEDEDIDFHSPFPLFSEKWNELPSSGLSDAGLEVEDLYFPPRSSPPPGLQALQALPVEEEKDGAETSEKKEDQIDAPDFAEKEGQELPCSYIGPPFVMAYDNELLDQLEQQMSLEVELNTSRIISTREERAASEPVMRSSVQSSRPGFGTRAASNPPLTCSLQEDQQAFPCQNTPEAKGAEHGQSLSGLIEFLRLKTSSSSSESSSQSQTVLEASCPLMQSLKEIPHVGVPSDGPIKGSITKTVCETEALSPLVGSGSETCGSLDAVPQTKITFHEEPTPFKDPSGSSIDCEEHEHVDTSSAMSEGFMNFEQAVSPSLQGTVSAATKAAPVKEPKPLSAAEALPALDTTNLRLLADAALSACDSFSGFEDASIISATTISNELPSSSTLLPDHSVSFAQLAFERMPTFSPSTIRASSPPFPPSQPLHESVASRILEWPTASSTRTSTACQSDSTVEDMRPLSLGRTKPPSMEEMEGLQCSLVQTGECIDGFSQDYTSMVALTRAASTAATHKQ</sequence>
<feature type="compositionally biased region" description="Low complexity" evidence="1">
    <location>
        <begin position="341"/>
        <end position="354"/>
    </location>
</feature>
<evidence type="ECO:0000313" key="3">
    <source>
        <dbReference type="Proteomes" id="UP000275078"/>
    </source>
</evidence>
<dbReference type="Proteomes" id="UP000275078">
    <property type="component" value="Unassembled WGS sequence"/>
</dbReference>
<feature type="compositionally biased region" description="Low complexity" evidence="1">
    <location>
        <begin position="188"/>
        <end position="200"/>
    </location>
</feature>
<feature type="compositionally biased region" description="Polar residues" evidence="1">
    <location>
        <begin position="287"/>
        <end position="303"/>
    </location>
</feature>
<feature type="region of interest" description="Disordered" evidence="1">
    <location>
        <begin position="486"/>
        <end position="565"/>
    </location>
</feature>
<feature type="region of interest" description="Disordered" evidence="1">
    <location>
        <begin position="999"/>
        <end position="1030"/>
    </location>
</feature>